<reference evidence="1" key="1">
    <citation type="submission" date="2018-05" db="EMBL/GenBank/DDBJ databases">
        <authorList>
            <person name="Lanie J.A."/>
            <person name="Ng W.-L."/>
            <person name="Kazmierczak K.M."/>
            <person name="Andrzejewski T.M."/>
            <person name="Davidsen T.M."/>
            <person name="Wayne K.J."/>
            <person name="Tettelin H."/>
            <person name="Glass J.I."/>
            <person name="Rusch D."/>
            <person name="Podicherti R."/>
            <person name="Tsui H.-C.T."/>
            <person name="Winkler M.E."/>
        </authorList>
    </citation>
    <scope>NUCLEOTIDE SEQUENCE</scope>
</reference>
<name>A0A382UC74_9ZZZZ</name>
<dbReference type="EMBL" id="UINC01142972">
    <property type="protein sequence ID" value="SVD31627.1"/>
    <property type="molecule type" value="Genomic_DNA"/>
</dbReference>
<evidence type="ECO:0000313" key="1">
    <source>
        <dbReference type="EMBL" id="SVD31627.1"/>
    </source>
</evidence>
<evidence type="ECO:0008006" key="2">
    <source>
        <dbReference type="Google" id="ProtNLM"/>
    </source>
</evidence>
<protein>
    <recommendedName>
        <fullName evidence="2">EVE domain-containing protein</fullName>
    </recommendedName>
</protein>
<sequence>MQMAERFGLLVRCNPKHWKWWEKIPTDGSVAEIEWTCRLKPGSVPLGTPVFLLGTGGSGFLAVGETASDIRMTPGDFDNSWTHGHKHRGGEAMRIRLKLQRNQLNEASLRNSPFAYLIRRQITFSWLSDEESLGLESILD</sequence>
<proteinExistence type="predicted"/>
<organism evidence="1">
    <name type="scientific">marine metagenome</name>
    <dbReference type="NCBI Taxonomy" id="408172"/>
    <lineage>
        <taxon>unclassified sequences</taxon>
        <taxon>metagenomes</taxon>
        <taxon>ecological metagenomes</taxon>
    </lineage>
</organism>
<dbReference type="AlphaFoldDB" id="A0A382UC74"/>
<accession>A0A382UC74</accession>
<gene>
    <name evidence="1" type="ORF">METZ01_LOCUS384481</name>
</gene>